<sequence>MVSQSLIVFCCICGAGVLVFIGWAVSHRFVPPAEAKEPAAGDFNQAQYMREVRLRHQDQLAAVMGGASALVGERETRCRVLEFFVIVAKWRRSATGLAFCALEM</sequence>
<reference evidence="2 3" key="1">
    <citation type="journal article" date="2018" name="BMC Genomics">
        <title>Genomic evidence for intraspecific hybridization in a clonal and extremely halotolerant yeast.</title>
        <authorList>
            <person name="Gostincar C."/>
            <person name="Stajich J.E."/>
            <person name="Zupancic J."/>
            <person name="Zalar P."/>
            <person name="Gunde-Cimerman N."/>
        </authorList>
    </citation>
    <scope>NUCLEOTIDE SEQUENCE [LARGE SCALE GENOMIC DNA]</scope>
    <source>
        <strain evidence="2 3">EXF-171</strain>
    </source>
</reference>
<dbReference type="Proteomes" id="UP000281468">
    <property type="component" value="Unassembled WGS sequence"/>
</dbReference>
<keyword evidence="1" id="KW-0472">Membrane</keyword>
<feature type="transmembrane region" description="Helical" evidence="1">
    <location>
        <begin position="6"/>
        <end position="26"/>
    </location>
</feature>
<name>A0A3M7HGW7_HORWE</name>
<keyword evidence="1" id="KW-0812">Transmembrane</keyword>
<accession>A0A3M7HGW7</accession>
<gene>
    <name evidence="2" type="ORF">D0862_02564</name>
</gene>
<evidence type="ECO:0000313" key="3">
    <source>
        <dbReference type="Proteomes" id="UP000281468"/>
    </source>
</evidence>
<organism evidence="2 3">
    <name type="scientific">Hortaea werneckii</name>
    <name type="common">Black yeast</name>
    <name type="synonym">Cladosporium werneckii</name>
    <dbReference type="NCBI Taxonomy" id="91943"/>
    <lineage>
        <taxon>Eukaryota</taxon>
        <taxon>Fungi</taxon>
        <taxon>Dikarya</taxon>
        <taxon>Ascomycota</taxon>
        <taxon>Pezizomycotina</taxon>
        <taxon>Dothideomycetes</taxon>
        <taxon>Dothideomycetidae</taxon>
        <taxon>Mycosphaerellales</taxon>
        <taxon>Teratosphaeriaceae</taxon>
        <taxon>Hortaea</taxon>
    </lineage>
</organism>
<proteinExistence type="predicted"/>
<dbReference type="EMBL" id="QWIQ01000049">
    <property type="protein sequence ID" value="RMZ12680.1"/>
    <property type="molecule type" value="Genomic_DNA"/>
</dbReference>
<evidence type="ECO:0000256" key="1">
    <source>
        <dbReference type="SAM" id="Phobius"/>
    </source>
</evidence>
<comment type="caution">
    <text evidence="2">The sequence shown here is derived from an EMBL/GenBank/DDBJ whole genome shotgun (WGS) entry which is preliminary data.</text>
</comment>
<protein>
    <submittedName>
        <fullName evidence="2">Uncharacterized protein</fullName>
    </submittedName>
</protein>
<evidence type="ECO:0000313" key="2">
    <source>
        <dbReference type="EMBL" id="RMZ12680.1"/>
    </source>
</evidence>
<dbReference type="VEuPathDB" id="FungiDB:BTJ68_04564"/>
<keyword evidence="1" id="KW-1133">Transmembrane helix</keyword>
<dbReference type="AlphaFoldDB" id="A0A3M7HGW7"/>